<dbReference type="Pfam" id="PF08804">
    <property type="entry name" value="gp32"/>
    <property type="match status" value="1"/>
</dbReference>
<dbReference type="InterPro" id="IPR044947">
    <property type="entry name" value="Phage_T4_Gp32_ssDNA-bd_sf"/>
</dbReference>
<protein>
    <submittedName>
        <fullName evidence="2">Putative regulator</fullName>
    </submittedName>
</protein>
<dbReference type="RefSeq" id="WP_085453133.1">
    <property type="nucleotide sequence ID" value="NZ_ADIZ01000029.1"/>
</dbReference>
<comment type="caution">
    <text evidence="2">The sequence shown here is derived from an EMBL/GenBank/DDBJ whole genome shotgun (WGS) entry which is preliminary data.</text>
</comment>
<evidence type="ECO:0000313" key="2">
    <source>
        <dbReference type="EMBL" id="OSK93148.1"/>
    </source>
</evidence>
<reference evidence="2 3" key="1">
    <citation type="submission" date="2010-04" db="EMBL/GenBank/DDBJ databases">
        <title>The Genome Sequence of Escherichia coli TA447.</title>
        <authorList>
            <consortium name="The Broad Institute Genome Sequencing Platform"/>
            <consortium name="The Broad Institute Genome Sequencing Center for Infectious Disease"/>
            <person name="Feldgarden M."/>
            <person name="Gordon D.M."/>
            <person name="Johnson J.R."/>
            <person name="Johnston B.D."/>
            <person name="Young S."/>
            <person name="Zeng Q."/>
            <person name="Koehrsen M."/>
            <person name="Alvarado L."/>
            <person name="Berlin A.M."/>
            <person name="Borenstein D."/>
            <person name="Chapman S.B."/>
            <person name="Chen Z."/>
            <person name="Engels R."/>
            <person name="Freedman E."/>
            <person name="Gellesch M."/>
            <person name="Goldberg J."/>
            <person name="Griggs A."/>
            <person name="Gujja S."/>
            <person name="Heilman E.R."/>
            <person name="Heiman D.I."/>
            <person name="Hepburn T.A."/>
            <person name="Howarth C."/>
            <person name="Jen D."/>
            <person name="Larson L."/>
            <person name="Mehta T."/>
            <person name="Park D."/>
            <person name="Pearson M."/>
            <person name="Richards J."/>
            <person name="Roberts A."/>
            <person name="Saif S."/>
            <person name="Shea T.D."/>
            <person name="Shenoy N."/>
            <person name="Sisk P."/>
            <person name="Stolte C."/>
            <person name="Sykes S.N."/>
            <person name="Walk T."/>
            <person name="White J."/>
            <person name="Yandava C."/>
            <person name="Haas B."/>
            <person name="Henn M.R."/>
            <person name="Nusbaum C."/>
            <person name="Birren B."/>
        </authorList>
    </citation>
    <scope>NUCLEOTIDE SEQUENCE [LARGE SCALE GENOMIC DNA]</scope>
    <source>
        <strain evidence="2 3">TA447</strain>
    </source>
</reference>
<evidence type="ECO:0000313" key="3">
    <source>
        <dbReference type="Proteomes" id="UP000193942"/>
    </source>
</evidence>
<organism evidence="2 3">
    <name type="scientific">Escherichia coli TA447</name>
    <dbReference type="NCBI Taxonomy" id="656447"/>
    <lineage>
        <taxon>Bacteria</taxon>
        <taxon>Pseudomonadati</taxon>
        <taxon>Pseudomonadota</taxon>
        <taxon>Gammaproteobacteria</taxon>
        <taxon>Enterobacterales</taxon>
        <taxon>Enterobacteriaceae</taxon>
        <taxon>Escherichia</taxon>
    </lineage>
</organism>
<dbReference type="Gene3D" id="3.90.198.10">
    <property type="entry name" value="Replication Fork Single-Stranded Dna Binding Protein"/>
    <property type="match status" value="1"/>
</dbReference>
<name>A0A1X3IYW9_ECOLX</name>
<evidence type="ECO:0000259" key="1">
    <source>
        <dbReference type="Pfam" id="PF08804"/>
    </source>
</evidence>
<dbReference type="AlphaFoldDB" id="A0A1X3IYW9"/>
<accession>A0A1X3IYW9</accession>
<dbReference type="InterPro" id="IPR012339">
    <property type="entry name" value="Phage_T4_Gp32_ssDNA-bd"/>
</dbReference>
<sequence>MSKTLLDLLNKTREDIASKRGKTTDLTRLKDGNNYLRVFPNKDDPNGVFYQAFGMHYVKYQNEEGKEATIAYICEQHTHGRACQLCEMVMEGRARHKGNRAMEERIGQMRAPLRYLVNGILSAREDFADAEKCQLIELPSTVFDDICKAITEDIADDIGNPLSKEEGYAFLIKRTGSGRDTKYDVSPKRKVYKGDIEDKFWNTQHDLIAYANQADETRLLSTVRTMGRLIGIAAPTASASASAPAISSTAKTSAAALPGFGSVTGHTEGATAVATAHTPASEPTSLVDEEILRAVETEFKPEASSAAVTVSVKESEAVAATSVATASATEDEGIDDLLRELDSL</sequence>
<gene>
    <name evidence="2" type="ORF">ECXG_04880</name>
</gene>
<dbReference type="GO" id="GO:0003697">
    <property type="term" value="F:single-stranded DNA binding"/>
    <property type="evidence" value="ECO:0007669"/>
    <property type="project" value="InterPro"/>
</dbReference>
<dbReference type="Proteomes" id="UP000193942">
    <property type="component" value="Unassembled WGS sequence"/>
</dbReference>
<proteinExistence type="predicted"/>
<feature type="domain" description="Bacteriophage T4 Gp32 single-stranded DNA-binding" evidence="1">
    <location>
        <begin position="30"/>
        <end position="230"/>
    </location>
</feature>
<dbReference type="EMBL" id="ADIZ01000029">
    <property type="protein sequence ID" value="OSK93148.1"/>
    <property type="molecule type" value="Genomic_DNA"/>
</dbReference>